<dbReference type="GO" id="GO:0009408">
    <property type="term" value="P:response to heat"/>
    <property type="evidence" value="ECO:0007669"/>
    <property type="project" value="UniProtKB-ARBA"/>
</dbReference>
<feature type="domain" description="SHSP" evidence="4">
    <location>
        <begin position="78"/>
        <end position="193"/>
    </location>
</feature>
<comment type="caution">
    <text evidence="6">The sequence shown here is derived from an EMBL/GenBank/DDBJ whole genome shotgun (WGS) entry which is preliminary data.</text>
</comment>
<evidence type="ECO:0000313" key="6">
    <source>
        <dbReference type="EMBL" id="KAF0895234.1"/>
    </source>
</evidence>
<accession>A0A6G1C619</accession>
<reference evidence="6 7" key="1">
    <citation type="submission" date="2019-11" db="EMBL/GenBank/DDBJ databases">
        <title>Whole genome sequence of Oryza granulata.</title>
        <authorList>
            <person name="Li W."/>
        </authorList>
    </citation>
    <scope>NUCLEOTIDE SEQUENCE [LARGE SCALE GENOMIC DNA]</scope>
    <source>
        <strain evidence="7">cv. Menghai</strain>
        <tissue evidence="6">Leaf</tissue>
    </source>
</reference>
<dbReference type="PROSITE" id="PS51318">
    <property type="entry name" value="TAT"/>
    <property type="match status" value="1"/>
</dbReference>
<comment type="similarity">
    <text evidence="2 3">Belongs to the small heat shock protein (HSP20) family.</text>
</comment>
<dbReference type="CDD" id="cd06472">
    <property type="entry name" value="ACD_ScHsp26_like"/>
    <property type="match status" value="1"/>
</dbReference>
<dbReference type="Pfam" id="PF00011">
    <property type="entry name" value="HSP20"/>
    <property type="match status" value="1"/>
</dbReference>
<keyword evidence="1" id="KW-0346">Stress response</keyword>
<sequence>MAAVERKVLAMVAAAAAAMVVVVGLAPRAAALVPYGYGGLGGGLWDHLLDDPFRVLEQSPLGVVPRPAAGVAGDPAVASGAVALARCDWKETPEAHVVTVDVPGVRREDVRVEVDEASRVLRVSGERRAEEERDGERWHRAERAAGRFWRRFRMPPGADVGRVAARLEEGVLTITVPKAPGHRGREPRVVAIDGAGDKADAEVVETTKAEM</sequence>
<dbReference type="InterPro" id="IPR008978">
    <property type="entry name" value="HSP20-like_chaperone"/>
</dbReference>
<dbReference type="PROSITE" id="PS51203">
    <property type="entry name" value="CS"/>
    <property type="match status" value="1"/>
</dbReference>
<dbReference type="PANTHER" id="PTHR11527">
    <property type="entry name" value="HEAT-SHOCK PROTEIN 20 FAMILY MEMBER"/>
    <property type="match status" value="1"/>
</dbReference>
<gene>
    <name evidence="6" type="ORF">E2562_008572</name>
</gene>
<dbReference type="InterPro" id="IPR007052">
    <property type="entry name" value="CS_dom"/>
</dbReference>
<evidence type="ECO:0000313" key="7">
    <source>
        <dbReference type="Proteomes" id="UP000479710"/>
    </source>
</evidence>
<dbReference type="Proteomes" id="UP000479710">
    <property type="component" value="Unassembled WGS sequence"/>
</dbReference>
<dbReference type="InterPro" id="IPR002068">
    <property type="entry name" value="A-crystallin/Hsp20_dom"/>
</dbReference>
<evidence type="ECO:0000256" key="1">
    <source>
        <dbReference type="ARBA" id="ARBA00023016"/>
    </source>
</evidence>
<dbReference type="OrthoDB" id="5511210at2759"/>
<organism evidence="6 7">
    <name type="scientific">Oryza meyeriana var. granulata</name>
    <dbReference type="NCBI Taxonomy" id="110450"/>
    <lineage>
        <taxon>Eukaryota</taxon>
        <taxon>Viridiplantae</taxon>
        <taxon>Streptophyta</taxon>
        <taxon>Embryophyta</taxon>
        <taxon>Tracheophyta</taxon>
        <taxon>Spermatophyta</taxon>
        <taxon>Magnoliopsida</taxon>
        <taxon>Liliopsida</taxon>
        <taxon>Poales</taxon>
        <taxon>Poaceae</taxon>
        <taxon>BOP clade</taxon>
        <taxon>Oryzoideae</taxon>
        <taxon>Oryzeae</taxon>
        <taxon>Oryzinae</taxon>
        <taxon>Oryza</taxon>
        <taxon>Oryza meyeriana</taxon>
    </lineage>
</organism>
<evidence type="ECO:0000256" key="3">
    <source>
        <dbReference type="RuleBase" id="RU003616"/>
    </source>
</evidence>
<evidence type="ECO:0000259" key="4">
    <source>
        <dbReference type="PROSITE" id="PS01031"/>
    </source>
</evidence>
<dbReference type="InterPro" id="IPR031107">
    <property type="entry name" value="Small_HSP"/>
</dbReference>
<dbReference type="AlphaFoldDB" id="A0A6G1C619"/>
<name>A0A6G1C619_9ORYZ</name>
<dbReference type="Gene3D" id="2.60.40.790">
    <property type="match status" value="1"/>
</dbReference>
<proteinExistence type="inferred from homology"/>
<dbReference type="SUPFAM" id="SSF49764">
    <property type="entry name" value="HSP20-like chaperones"/>
    <property type="match status" value="1"/>
</dbReference>
<keyword evidence="7" id="KW-1185">Reference proteome</keyword>
<protein>
    <submittedName>
        <fullName evidence="6">Uncharacterized protein</fullName>
    </submittedName>
</protein>
<dbReference type="InterPro" id="IPR006311">
    <property type="entry name" value="TAT_signal"/>
</dbReference>
<evidence type="ECO:0000256" key="2">
    <source>
        <dbReference type="PROSITE-ProRule" id="PRU00285"/>
    </source>
</evidence>
<feature type="domain" description="CS" evidence="5">
    <location>
        <begin position="82"/>
        <end position="190"/>
    </location>
</feature>
<evidence type="ECO:0000259" key="5">
    <source>
        <dbReference type="PROSITE" id="PS51203"/>
    </source>
</evidence>
<dbReference type="FunFam" id="2.60.40.790:FF:000068">
    <property type="entry name" value="22.0 kDa class IV heat shock protein"/>
    <property type="match status" value="1"/>
</dbReference>
<dbReference type="PROSITE" id="PS01031">
    <property type="entry name" value="SHSP"/>
    <property type="match status" value="1"/>
</dbReference>
<dbReference type="EMBL" id="SPHZ02000010">
    <property type="protein sequence ID" value="KAF0895234.1"/>
    <property type="molecule type" value="Genomic_DNA"/>
</dbReference>